<gene>
    <name evidence="2" type="ORF">D9758_016467</name>
</gene>
<dbReference type="Proteomes" id="UP000559256">
    <property type="component" value="Unassembled WGS sequence"/>
</dbReference>
<dbReference type="OrthoDB" id="3037695at2759"/>
<feature type="compositionally biased region" description="Low complexity" evidence="1">
    <location>
        <begin position="64"/>
        <end position="78"/>
    </location>
</feature>
<accession>A0A8H5FP90</accession>
<evidence type="ECO:0000313" key="2">
    <source>
        <dbReference type="EMBL" id="KAF5344545.1"/>
    </source>
</evidence>
<dbReference type="InterPro" id="IPR009027">
    <property type="entry name" value="Ribosomal_bL9/RNase_H1_N"/>
</dbReference>
<feature type="compositionally biased region" description="Polar residues" evidence="1">
    <location>
        <begin position="89"/>
        <end position="99"/>
    </location>
</feature>
<comment type="caution">
    <text evidence="2">The sequence shown here is derived from an EMBL/GenBank/DDBJ whole genome shotgun (WGS) entry which is preliminary data.</text>
</comment>
<sequence>MYQTISTVCSEHEKLNNAREQGMAALRKQIECLLAEQSGDDKDTNSGGEEAYNSDLYETDSEPESGPVPQVVPPQRVSTPPPSYASGLPQVTQRRSPSTPQRHPPNHQPQPTVTPQRQAVTHTPRGGHRKQWEAYVVYHGWSVGAFGSWRQVEAIIKGDENSVIKGFQSLSLAKQSYQLASTSGVLNAISFQPQTGEPHWVVTQGIHPGVYKTRHEVIRDGLYYGRGAVYPHNNAKDANAFFVAEYMAERVLKLEPAFVITPLN</sequence>
<dbReference type="SUPFAM" id="SSF55658">
    <property type="entry name" value="L9 N-domain-like"/>
    <property type="match status" value="1"/>
</dbReference>
<feature type="region of interest" description="Disordered" evidence="1">
    <location>
        <begin position="37"/>
        <end position="128"/>
    </location>
</feature>
<proteinExistence type="predicted"/>
<evidence type="ECO:0000313" key="3">
    <source>
        <dbReference type="Proteomes" id="UP000559256"/>
    </source>
</evidence>
<name>A0A8H5FP90_9AGAR</name>
<reference evidence="2 3" key="1">
    <citation type="journal article" date="2020" name="ISME J.">
        <title>Uncovering the hidden diversity of litter-decomposition mechanisms in mushroom-forming fungi.</title>
        <authorList>
            <person name="Floudas D."/>
            <person name="Bentzer J."/>
            <person name="Ahren D."/>
            <person name="Johansson T."/>
            <person name="Persson P."/>
            <person name="Tunlid A."/>
        </authorList>
    </citation>
    <scope>NUCLEOTIDE SEQUENCE [LARGE SCALE GENOMIC DNA]</scope>
    <source>
        <strain evidence="2 3">CBS 291.85</strain>
    </source>
</reference>
<keyword evidence="3" id="KW-1185">Reference proteome</keyword>
<dbReference type="AlphaFoldDB" id="A0A8H5FP90"/>
<organism evidence="2 3">
    <name type="scientific">Tetrapyrgos nigripes</name>
    <dbReference type="NCBI Taxonomy" id="182062"/>
    <lineage>
        <taxon>Eukaryota</taxon>
        <taxon>Fungi</taxon>
        <taxon>Dikarya</taxon>
        <taxon>Basidiomycota</taxon>
        <taxon>Agaricomycotina</taxon>
        <taxon>Agaricomycetes</taxon>
        <taxon>Agaricomycetidae</taxon>
        <taxon>Agaricales</taxon>
        <taxon>Marasmiineae</taxon>
        <taxon>Marasmiaceae</taxon>
        <taxon>Tetrapyrgos</taxon>
    </lineage>
</organism>
<dbReference type="EMBL" id="JAACJM010000123">
    <property type="protein sequence ID" value="KAF5344545.1"/>
    <property type="molecule type" value="Genomic_DNA"/>
</dbReference>
<protein>
    <submittedName>
        <fullName evidence="2">Uncharacterized protein</fullName>
    </submittedName>
</protein>
<evidence type="ECO:0000256" key="1">
    <source>
        <dbReference type="SAM" id="MobiDB-lite"/>
    </source>
</evidence>